<dbReference type="Proteomes" id="UP000094578">
    <property type="component" value="Unassembled WGS sequence"/>
</dbReference>
<gene>
    <name evidence="1" type="ORF">PTI45_00311</name>
</gene>
<dbReference type="EMBL" id="MDER01000022">
    <property type="protein sequence ID" value="ODP30241.1"/>
    <property type="molecule type" value="Genomic_DNA"/>
</dbReference>
<protein>
    <recommendedName>
        <fullName evidence="3">Carbohydrate-binding protein</fullName>
    </recommendedName>
</protein>
<evidence type="ECO:0008006" key="3">
    <source>
        <dbReference type="Google" id="ProtNLM"/>
    </source>
</evidence>
<dbReference type="InterPro" id="IPR008979">
    <property type="entry name" value="Galactose-bd-like_sf"/>
</dbReference>
<evidence type="ECO:0000313" key="2">
    <source>
        <dbReference type="Proteomes" id="UP000094578"/>
    </source>
</evidence>
<keyword evidence="2" id="KW-1185">Reference proteome</keyword>
<comment type="caution">
    <text evidence="1">The sequence shown here is derived from an EMBL/GenBank/DDBJ whole genome shotgun (WGS) entry which is preliminary data.</text>
</comment>
<dbReference type="STRING" id="1886670.PTI45_00311"/>
<reference evidence="1 2" key="1">
    <citation type="submission" date="2016-08" db="EMBL/GenBank/DDBJ databases">
        <title>Genome sequencing of Paenibacillus sp. TI45-13ar, isolated from Korean traditional nuruk.</title>
        <authorList>
            <person name="Kim S.-J."/>
        </authorList>
    </citation>
    <scope>NUCLEOTIDE SEQUENCE [LARGE SCALE GENOMIC DNA]</scope>
    <source>
        <strain evidence="1 2">TI45-13ar</strain>
    </source>
</reference>
<organism evidence="1 2">
    <name type="scientific">Paenibacillus nuruki</name>
    <dbReference type="NCBI Taxonomy" id="1886670"/>
    <lineage>
        <taxon>Bacteria</taxon>
        <taxon>Bacillati</taxon>
        <taxon>Bacillota</taxon>
        <taxon>Bacilli</taxon>
        <taxon>Bacillales</taxon>
        <taxon>Paenibacillaceae</taxon>
        <taxon>Paenibacillus</taxon>
    </lineage>
</organism>
<evidence type="ECO:0000313" key="1">
    <source>
        <dbReference type="EMBL" id="ODP30241.1"/>
    </source>
</evidence>
<dbReference type="Gene3D" id="2.60.120.260">
    <property type="entry name" value="Galactose-binding domain-like"/>
    <property type="match status" value="1"/>
</dbReference>
<dbReference type="AlphaFoldDB" id="A0A1E3L9J0"/>
<name>A0A1E3L9J0_9BACL</name>
<dbReference type="PATRIC" id="fig|1886670.3.peg.334"/>
<proteinExistence type="predicted"/>
<dbReference type="RefSeq" id="WP_069325805.1">
    <property type="nucleotide sequence ID" value="NZ_MDER01000022.1"/>
</dbReference>
<sequence length="263" mass="29924">MTNLSLEIQSATGKVLASHTDTNQVHLVYTQAYQPEDIIVLKCSKPNTYLMIQLEDSMGEAFIYMTGEEYPYSIPFAEKRSSYSPKSFTGEMHLLTVRLATKEEIQAHRNVAYNPYDQHTNNVCYPHASANVETRGEAVFAARNAINGNRANHSHGEWPYESWGINQRPDAAITIHFGRNVWIDQVVLTLRADFPHDNYWERVTLTYSDGSSEQVILVKTHQPQIISIQEKAVEWVTLSELIQSDDPSPFPALTQFEIYGREA</sequence>
<accession>A0A1E3L9J0</accession>
<dbReference type="SUPFAM" id="SSF49785">
    <property type="entry name" value="Galactose-binding domain-like"/>
    <property type="match status" value="1"/>
</dbReference>